<gene>
    <name evidence="7" type="primary">BnaCnng48750D</name>
    <name evidence="6" type="ORF">DARMORV10_C08P00090.1</name>
    <name evidence="7" type="ORF">GSBRNA2T00048260001</name>
</gene>
<organism evidence="7 8">
    <name type="scientific">Brassica napus</name>
    <name type="common">Rape</name>
    <dbReference type="NCBI Taxonomy" id="3708"/>
    <lineage>
        <taxon>Eukaryota</taxon>
        <taxon>Viridiplantae</taxon>
        <taxon>Streptophyta</taxon>
        <taxon>Embryophyta</taxon>
        <taxon>Tracheophyta</taxon>
        <taxon>Spermatophyta</taxon>
        <taxon>Magnoliopsida</taxon>
        <taxon>eudicotyledons</taxon>
        <taxon>Gunneridae</taxon>
        <taxon>Pentapetalae</taxon>
        <taxon>rosids</taxon>
        <taxon>malvids</taxon>
        <taxon>Brassicales</taxon>
        <taxon>Brassicaceae</taxon>
        <taxon>Brassiceae</taxon>
        <taxon>Brassica</taxon>
    </lineage>
</organism>
<keyword evidence="2" id="KW-0479">Metal-binding</keyword>
<evidence type="ECO:0000256" key="1">
    <source>
        <dbReference type="ARBA" id="ARBA00003732"/>
    </source>
</evidence>
<dbReference type="PaxDb" id="3708-A0A078JKC7"/>
<keyword evidence="4" id="KW-0862">Zinc</keyword>
<reference evidence="6" key="3">
    <citation type="submission" date="2021-01" db="EMBL/GenBank/DDBJ databases">
        <authorList>
            <consortium name="Genoscope - CEA"/>
            <person name="William W."/>
        </authorList>
    </citation>
    <scope>NUCLEOTIDE SEQUENCE</scope>
</reference>
<comment type="function">
    <text evidence="1">May be involved in environmental stress response.</text>
</comment>
<dbReference type="InterPro" id="IPR002653">
    <property type="entry name" value="Znf_A20"/>
</dbReference>
<dbReference type="Proteomes" id="UP001295469">
    <property type="component" value="Chromosome C08"/>
</dbReference>
<sequence>MDYDNKGCQSPPEGPKLCINNCGFFRSDATMNMCFNRNRVLSFCICTVWIIQQHPKGNLHCYVG</sequence>
<dbReference type="Gene3D" id="1.20.5.4770">
    <property type="match status" value="1"/>
</dbReference>
<dbReference type="GO" id="GO:0003677">
    <property type="term" value="F:DNA binding"/>
    <property type="evidence" value="ECO:0007669"/>
    <property type="project" value="InterPro"/>
</dbReference>
<evidence type="ECO:0000256" key="3">
    <source>
        <dbReference type="ARBA" id="ARBA00022771"/>
    </source>
</evidence>
<name>A0A078JKC7_BRANA</name>
<reference evidence="7" key="2">
    <citation type="submission" date="2014-06" db="EMBL/GenBank/DDBJ databases">
        <authorList>
            <person name="Genoscope - CEA"/>
        </authorList>
    </citation>
    <scope>NUCLEOTIDE SEQUENCE</scope>
</reference>
<evidence type="ECO:0000259" key="5">
    <source>
        <dbReference type="Pfam" id="PF01754"/>
    </source>
</evidence>
<evidence type="ECO:0000313" key="7">
    <source>
        <dbReference type="EMBL" id="CDY65797.1"/>
    </source>
</evidence>
<feature type="domain" description="A20-type" evidence="5">
    <location>
        <begin position="17"/>
        <end position="34"/>
    </location>
</feature>
<proteinExistence type="predicted"/>
<dbReference type="GO" id="GO:0008270">
    <property type="term" value="F:zinc ion binding"/>
    <property type="evidence" value="ECO:0007669"/>
    <property type="project" value="UniProtKB-KW"/>
</dbReference>
<protein>
    <submittedName>
        <fullName evidence="6">(rape) hypothetical protein</fullName>
    </submittedName>
    <submittedName>
        <fullName evidence="7">BnaCnng48750D protein</fullName>
    </submittedName>
</protein>
<dbReference type="EMBL" id="HG994372">
    <property type="protein sequence ID" value="CAF2104998.1"/>
    <property type="molecule type" value="Genomic_DNA"/>
</dbReference>
<dbReference type="Pfam" id="PF01754">
    <property type="entry name" value="zf-A20"/>
    <property type="match status" value="1"/>
</dbReference>
<dbReference type="Gramene" id="CDY65797">
    <property type="protein sequence ID" value="CDY65797"/>
    <property type="gene ID" value="GSBRNA2T00048260001"/>
</dbReference>
<dbReference type="EMBL" id="LK034957">
    <property type="protein sequence ID" value="CDY65797.1"/>
    <property type="molecule type" value="Genomic_DNA"/>
</dbReference>
<evidence type="ECO:0000313" key="6">
    <source>
        <dbReference type="EMBL" id="CAF2104998.1"/>
    </source>
</evidence>
<keyword evidence="3" id="KW-0863">Zinc-finger</keyword>
<evidence type="ECO:0000256" key="4">
    <source>
        <dbReference type="ARBA" id="ARBA00022833"/>
    </source>
</evidence>
<dbReference type="AlphaFoldDB" id="A0A078JKC7"/>
<evidence type="ECO:0000256" key="2">
    <source>
        <dbReference type="ARBA" id="ARBA00022723"/>
    </source>
</evidence>
<reference evidence="7 8" key="1">
    <citation type="journal article" date="2014" name="Science">
        <title>Plant genetics. Early allopolyploid evolution in the post-Neolithic Brassica napus oilseed genome.</title>
        <authorList>
            <person name="Chalhoub B."/>
            <person name="Denoeud F."/>
            <person name="Liu S."/>
            <person name="Parkin I.A."/>
            <person name="Tang H."/>
            <person name="Wang X."/>
            <person name="Chiquet J."/>
            <person name="Belcram H."/>
            <person name="Tong C."/>
            <person name="Samans B."/>
            <person name="Correa M."/>
            <person name="Da Silva C."/>
            <person name="Just J."/>
            <person name="Falentin C."/>
            <person name="Koh C.S."/>
            <person name="Le Clainche I."/>
            <person name="Bernard M."/>
            <person name="Bento P."/>
            <person name="Noel B."/>
            <person name="Labadie K."/>
            <person name="Alberti A."/>
            <person name="Charles M."/>
            <person name="Arnaud D."/>
            <person name="Guo H."/>
            <person name="Daviaud C."/>
            <person name="Alamery S."/>
            <person name="Jabbari K."/>
            <person name="Zhao M."/>
            <person name="Edger P.P."/>
            <person name="Chelaifa H."/>
            <person name="Tack D."/>
            <person name="Lassalle G."/>
            <person name="Mestiri I."/>
            <person name="Schnel N."/>
            <person name="Le Paslier M.C."/>
            <person name="Fan G."/>
            <person name="Renault V."/>
            <person name="Bayer P.E."/>
            <person name="Golicz A.A."/>
            <person name="Manoli S."/>
            <person name="Lee T.H."/>
            <person name="Thi V.H."/>
            <person name="Chalabi S."/>
            <person name="Hu Q."/>
            <person name="Fan C."/>
            <person name="Tollenaere R."/>
            <person name="Lu Y."/>
            <person name="Battail C."/>
            <person name="Shen J."/>
            <person name="Sidebottom C.H."/>
            <person name="Wang X."/>
            <person name="Canaguier A."/>
            <person name="Chauveau A."/>
            <person name="Berard A."/>
            <person name="Deniot G."/>
            <person name="Guan M."/>
            <person name="Liu Z."/>
            <person name="Sun F."/>
            <person name="Lim Y.P."/>
            <person name="Lyons E."/>
            <person name="Town C.D."/>
            <person name="Bancroft I."/>
            <person name="Wang X."/>
            <person name="Meng J."/>
            <person name="Ma J."/>
            <person name="Pires J.C."/>
            <person name="King G.J."/>
            <person name="Brunel D."/>
            <person name="Delourme R."/>
            <person name="Renard M."/>
            <person name="Aury J.M."/>
            <person name="Adams K.L."/>
            <person name="Batley J."/>
            <person name="Snowdon R.J."/>
            <person name="Tost J."/>
            <person name="Edwards D."/>
            <person name="Zhou Y."/>
            <person name="Hua W."/>
            <person name="Sharpe A.G."/>
            <person name="Paterson A.H."/>
            <person name="Guan C."/>
            <person name="Wincker P."/>
        </authorList>
    </citation>
    <scope>NUCLEOTIDE SEQUENCE [LARGE SCALE GENOMIC DNA]</scope>
    <source>
        <strain evidence="8">cv. Darmor-bzh</strain>
    </source>
</reference>
<keyword evidence="8" id="KW-1185">Reference proteome</keyword>
<accession>A0A078JKC7</accession>
<dbReference type="Proteomes" id="UP000028999">
    <property type="component" value="Unassembled WGS sequence"/>
</dbReference>
<evidence type="ECO:0000313" key="8">
    <source>
        <dbReference type="Proteomes" id="UP000028999"/>
    </source>
</evidence>